<dbReference type="Proteomes" id="UP001385809">
    <property type="component" value="Unassembled WGS sequence"/>
</dbReference>
<gene>
    <name evidence="2" type="ORF">WCD74_26660</name>
</gene>
<name>A0ABU8MVM6_9PSEU</name>
<dbReference type="EMBL" id="JBBEGN010000021">
    <property type="protein sequence ID" value="MEJ2871368.1"/>
    <property type="molecule type" value="Genomic_DNA"/>
</dbReference>
<proteinExistence type="predicted"/>
<dbReference type="SUPFAM" id="SSF109604">
    <property type="entry name" value="HD-domain/PDEase-like"/>
    <property type="match status" value="1"/>
</dbReference>
<evidence type="ECO:0000313" key="2">
    <source>
        <dbReference type="EMBL" id="MEJ2871368.1"/>
    </source>
</evidence>
<protein>
    <submittedName>
        <fullName evidence="2">Phosphohydrolase</fullName>
    </submittedName>
</protein>
<evidence type="ECO:0000313" key="3">
    <source>
        <dbReference type="Proteomes" id="UP001385809"/>
    </source>
</evidence>
<evidence type="ECO:0000256" key="1">
    <source>
        <dbReference type="SAM" id="MobiDB-lite"/>
    </source>
</evidence>
<accession>A0ABU8MVM6</accession>
<feature type="region of interest" description="Disordered" evidence="1">
    <location>
        <begin position="141"/>
        <end position="176"/>
    </location>
</feature>
<organism evidence="2 3">
    <name type="scientific">Actinomycetospora aurantiaca</name>
    <dbReference type="NCBI Taxonomy" id="3129233"/>
    <lineage>
        <taxon>Bacteria</taxon>
        <taxon>Bacillati</taxon>
        <taxon>Actinomycetota</taxon>
        <taxon>Actinomycetes</taxon>
        <taxon>Pseudonocardiales</taxon>
        <taxon>Pseudonocardiaceae</taxon>
        <taxon>Actinomycetospora</taxon>
    </lineage>
</organism>
<reference evidence="2 3" key="1">
    <citation type="submission" date="2024-03" db="EMBL/GenBank/DDBJ databases">
        <title>Actinomycetospora sp. OC33-EN08, a novel actinomycete isolated from wild orchid (Aerides multiflora).</title>
        <authorList>
            <person name="Suriyachadkun C."/>
        </authorList>
    </citation>
    <scope>NUCLEOTIDE SEQUENCE [LARGE SCALE GENOMIC DNA]</scope>
    <source>
        <strain evidence="2 3">OC33-EN08</strain>
    </source>
</reference>
<sequence length="176" mass="18666">MPSDLPSFSASRALAETLLADHLPERWQHTQAVAREAVRLADLPGVDREPLIHAAVLVHVGHSPVASRSGFPPLDGARFLRVRGYPRRVVALVAHQLASGVEAEAVGVDLGGLEDEESPTRDALWWCLLVADRAAAPLVAGPDGRTDTAGRRRDATRAAVARTRSRLDAAGPAAVS</sequence>
<dbReference type="RefSeq" id="WP_337697935.1">
    <property type="nucleotide sequence ID" value="NZ_JBBEGN010000021.1"/>
</dbReference>
<feature type="compositionally biased region" description="Basic and acidic residues" evidence="1">
    <location>
        <begin position="144"/>
        <end position="156"/>
    </location>
</feature>
<keyword evidence="3" id="KW-1185">Reference proteome</keyword>
<comment type="caution">
    <text evidence="2">The sequence shown here is derived from an EMBL/GenBank/DDBJ whole genome shotgun (WGS) entry which is preliminary data.</text>
</comment>